<gene>
    <name evidence="4" type="ORF">FXB38_39985</name>
</gene>
<dbReference type="Pfam" id="PF13416">
    <property type="entry name" value="SBP_bac_8"/>
    <property type="match status" value="1"/>
</dbReference>
<name>A0A5S4VUW4_9BRAD</name>
<dbReference type="GO" id="GO:0042597">
    <property type="term" value="C:periplasmic space"/>
    <property type="evidence" value="ECO:0007669"/>
    <property type="project" value="UniProtKB-SubCell"/>
</dbReference>
<evidence type="ECO:0000256" key="1">
    <source>
        <dbReference type="ARBA" id="ARBA00004418"/>
    </source>
</evidence>
<dbReference type="PANTHER" id="PTHR43649:SF12">
    <property type="entry name" value="DIACETYLCHITOBIOSE BINDING PROTEIN DASA"/>
    <property type="match status" value="1"/>
</dbReference>
<comment type="subcellular location">
    <subcellularLocation>
        <location evidence="1">Periplasm</location>
    </subcellularLocation>
</comment>
<comment type="caution">
    <text evidence="4">The sequence shown here is derived from an EMBL/GenBank/DDBJ whole genome shotgun (WGS) entry which is preliminary data.</text>
</comment>
<dbReference type="EMBL" id="VSSR01000108">
    <property type="protein sequence ID" value="TYL71441.1"/>
    <property type="molecule type" value="Genomic_DNA"/>
</dbReference>
<keyword evidence="5" id="KW-1185">Reference proteome</keyword>
<dbReference type="RefSeq" id="WP_148756383.1">
    <property type="nucleotide sequence ID" value="NZ_VSSR01000108.1"/>
</dbReference>
<evidence type="ECO:0000256" key="3">
    <source>
        <dbReference type="ARBA" id="ARBA00022764"/>
    </source>
</evidence>
<dbReference type="SUPFAM" id="SSF53850">
    <property type="entry name" value="Periplasmic binding protein-like II"/>
    <property type="match status" value="1"/>
</dbReference>
<dbReference type="InterPro" id="IPR006059">
    <property type="entry name" value="SBP"/>
</dbReference>
<dbReference type="OrthoDB" id="2509690at2"/>
<sequence length="424" mass="45929">MSVLKIMSQRCLPAVIVLGAVLIGNVAHAQSTVLRVSAAPSIFSKTFRALASAFERENPDVRIDLDVSQFDQPAIMRQTLRMAIFGDLPDVSFQGSNYLRLLADRNLLIPLDRFMNADPAWNPQLYSPSVASAGRVGKMTYGLGVGMSFPIVFYNKSLVSKVQEGASSFPGNWDGILEVARRIQSENNQVLGLFSEYNSFMFQGLVGCFGGSMMNADDSRITFTDNAGQEAMELIRRIGLAGQAKVDMTKSQSRQAFTGARIAILLDSSSSLASFESEVAGRFEIGTAPLPMTGSDASLPTAGITVVMHTTDPARQGLAWRFMKFVTGVEGQTVVATTTGYVPANETAIANPGSLADHYAAHPNMQAALRSTPRSRGWYAFPGENAGRIDMMIEDRVGEVMRLRQLPAPALDRLAKDISTQLPK</sequence>
<accession>A0A5S4VUW4</accession>
<dbReference type="InterPro" id="IPR050490">
    <property type="entry name" value="Bact_solute-bd_prot1"/>
</dbReference>
<comment type="similarity">
    <text evidence="2">Belongs to the bacterial solute-binding protein 1 family.</text>
</comment>
<dbReference type="Gene3D" id="3.40.190.10">
    <property type="entry name" value="Periplasmic binding protein-like II"/>
    <property type="match status" value="1"/>
</dbReference>
<protein>
    <submittedName>
        <fullName evidence="4">Extracellular solute-binding protein</fullName>
    </submittedName>
</protein>
<reference evidence="4 5" key="1">
    <citation type="submission" date="2019-08" db="EMBL/GenBank/DDBJ databases">
        <title>Bradyrhizobium hipponensis sp. nov., a rhizobium isolated from a Lupinus angustifolius root nodule in Tunisia.</title>
        <authorList>
            <person name="Off K."/>
            <person name="Rejili M."/>
            <person name="Mars M."/>
            <person name="Brachmann A."/>
            <person name="Marin M."/>
        </authorList>
    </citation>
    <scope>NUCLEOTIDE SEQUENCE [LARGE SCALE GENOMIC DNA]</scope>
    <source>
        <strain evidence="4 5">CTAW11</strain>
    </source>
</reference>
<dbReference type="AlphaFoldDB" id="A0A5S4VUW4"/>
<organism evidence="4 5">
    <name type="scientific">Bradyrhizobium cytisi</name>
    <dbReference type="NCBI Taxonomy" id="515489"/>
    <lineage>
        <taxon>Bacteria</taxon>
        <taxon>Pseudomonadati</taxon>
        <taxon>Pseudomonadota</taxon>
        <taxon>Alphaproteobacteria</taxon>
        <taxon>Hyphomicrobiales</taxon>
        <taxon>Nitrobacteraceae</taxon>
        <taxon>Bradyrhizobium</taxon>
    </lineage>
</organism>
<keyword evidence="3" id="KW-0574">Periplasm</keyword>
<dbReference type="PANTHER" id="PTHR43649">
    <property type="entry name" value="ARABINOSE-BINDING PROTEIN-RELATED"/>
    <property type="match status" value="1"/>
</dbReference>
<dbReference type="Proteomes" id="UP000324853">
    <property type="component" value="Unassembled WGS sequence"/>
</dbReference>
<evidence type="ECO:0000256" key="2">
    <source>
        <dbReference type="ARBA" id="ARBA00008520"/>
    </source>
</evidence>
<proteinExistence type="inferred from homology"/>
<evidence type="ECO:0000313" key="5">
    <source>
        <dbReference type="Proteomes" id="UP000324853"/>
    </source>
</evidence>
<evidence type="ECO:0000313" key="4">
    <source>
        <dbReference type="EMBL" id="TYL71441.1"/>
    </source>
</evidence>